<name>A0A8T4IIN1_9SPHN</name>
<keyword evidence="2" id="KW-1185">Reference proteome</keyword>
<dbReference type="Proteomes" id="UP000676996">
    <property type="component" value="Unassembled WGS sequence"/>
</dbReference>
<dbReference type="AlphaFoldDB" id="A0A8T4IIN1"/>
<dbReference type="EMBL" id="JAGRQC010000002">
    <property type="protein sequence ID" value="MBR0552169.1"/>
    <property type="molecule type" value="Genomic_DNA"/>
</dbReference>
<dbReference type="RefSeq" id="WP_284053465.1">
    <property type="nucleotide sequence ID" value="NZ_JAGRQC010000002.1"/>
</dbReference>
<evidence type="ECO:0000313" key="1">
    <source>
        <dbReference type="EMBL" id="MBR0552169.1"/>
    </source>
</evidence>
<sequence length="126" mass="13883">MTDHKSPLARDLGFDRGMKVWFRDLPSAVRAALDPDRMEFDELAAPSQGIEGSLIFVEDRDTLAKELHAFHDLLAPAGFVWVAWQSGLDEESVREAARPCSLSPTDTAAIGDWTALKLSNRSGRDA</sequence>
<organism evidence="1 2">
    <name type="scientific">Stakelama marina</name>
    <dbReference type="NCBI Taxonomy" id="2826939"/>
    <lineage>
        <taxon>Bacteria</taxon>
        <taxon>Pseudomonadati</taxon>
        <taxon>Pseudomonadota</taxon>
        <taxon>Alphaproteobacteria</taxon>
        <taxon>Sphingomonadales</taxon>
        <taxon>Sphingomonadaceae</taxon>
        <taxon>Stakelama</taxon>
    </lineage>
</organism>
<proteinExistence type="predicted"/>
<accession>A0A8T4IIN1</accession>
<reference evidence="1" key="1">
    <citation type="submission" date="2021-04" db="EMBL/GenBank/DDBJ databases">
        <title>Ouciella asimina sp. nov., isolated from the surface seawater in the hydrothermal field of Okinawa Trough.</title>
        <authorList>
            <person name="Shuang W."/>
        </authorList>
    </citation>
    <scope>NUCLEOTIDE SEQUENCE</scope>
    <source>
        <strain evidence="1">LXI357</strain>
    </source>
</reference>
<evidence type="ECO:0000313" key="2">
    <source>
        <dbReference type="Proteomes" id="UP000676996"/>
    </source>
</evidence>
<gene>
    <name evidence="1" type="ORF">J7S20_06615</name>
</gene>
<comment type="caution">
    <text evidence="1">The sequence shown here is derived from an EMBL/GenBank/DDBJ whole genome shotgun (WGS) entry which is preliminary data.</text>
</comment>
<evidence type="ECO:0008006" key="3">
    <source>
        <dbReference type="Google" id="ProtNLM"/>
    </source>
</evidence>
<protein>
    <recommendedName>
        <fullName evidence="3">DUF3052 family protein</fullName>
    </recommendedName>
</protein>